<dbReference type="RefSeq" id="WP_130435260.1">
    <property type="nucleotide sequence ID" value="NZ_SGXF01000003.1"/>
</dbReference>
<dbReference type="SUPFAM" id="SSF51261">
    <property type="entry name" value="Duplicated hybrid motif"/>
    <property type="match status" value="1"/>
</dbReference>
<dbReference type="GO" id="GO:0004222">
    <property type="term" value="F:metalloendopeptidase activity"/>
    <property type="evidence" value="ECO:0007669"/>
    <property type="project" value="TreeGrafter"/>
</dbReference>
<keyword evidence="5" id="KW-1185">Reference proteome</keyword>
<feature type="region of interest" description="Disordered" evidence="2">
    <location>
        <begin position="62"/>
        <end position="110"/>
    </location>
</feature>
<keyword evidence="1" id="KW-0732">Signal</keyword>
<dbReference type="OrthoDB" id="1938544at2"/>
<dbReference type="InterPro" id="IPR016047">
    <property type="entry name" value="M23ase_b-sheet_dom"/>
</dbReference>
<dbReference type="Proteomes" id="UP000292927">
    <property type="component" value="Unassembled WGS sequence"/>
</dbReference>
<dbReference type="InterPro" id="IPR011055">
    <property type="entry name" value="Dup_hybrid_motif"/>
</dbReference>
<organism evidence="4 5">
    <name type="scientific">Cuneatibacter caecimuris</name>
    <dbReference type="NCBI Taxonomy" id="1796618"/>
    <lineage>
        <taxon>Bacteria</taxon>
        <taxon>Bacillati</taxon>
        <taxon>Bacillota</taxon>
        <taxon>Clostridia</taxon>
        <taxon>Lachnospirales</taxon>
        <taxon>Lachnospiraceae</taxon>
        <taxon>Cuneatibacter</taxon>
    </lineage>
</organism>
<dbReference type="InterPro" id="IPR050570">
    <property type="entry name" value="Cell_wall_metabolism_enzyme"/>
</dbReference>
<dbReference type="Pfam" id="PF01551">
    <property type="entry name" value="Peptidase_M23"/>
    <property type="match status" value="1"/>
</dbReference>
<evidence type="ECO:0000256" key="2">
    <source>
        <dbReference type="SAM" id="MobiDB-lite"/>
    </source>
</evidence>
<dbReference type="PANTHER" id="PTHR21666:SF289">
    <property type="entry name" value="L-ALA--D-GLU ENDOPEPTIDASE"/>
    <property type="match status" value="1"/>
</dbReference>
<dbReference type="EMBL" id="SGXF01000003">
    <property type="protein sequence ID" value="RZT00660.1"/>
    <property type="molecule type" value="Genomic_DNA"/>
</dbReference>
<evidence type="ECO:0000313" key="5">
    <source>
        <dbReference type="Proteomes" id="UP000292927"/>
    </source>
</evidence>
<name>A0A4V2F7Q7_9FIRM</name>
<dbReference type="PANTHER" id="PTHR21666">
    <property type="entry name" value="PEPTIDASE-RELATED"/>
    <property type="match status" value="1"/>
</dbReference>
<dbReference type="Gene3D" id="2.70.70.10">
    <property type="entry name" value="Glucose Permease (Domain IIA)"/>
    <property type="match status" value="1"/>
</dbReference>
<comment type="caution">
    <text evidence="4">The sequence shown here is derived from an EMBL/GenBank/DDBJ whole genome shotgun (WGS) entry which is preliminary data.</text>
</comment>
<dbReference type="CDD" id="cd12797">
    <property type="entry name" value="M23_peptidase"/>
    <property type="match status" value="1"/>
</dbReference>
<evidence type="ECO:0000256" key="1">
    <source>
        <dbReference type="ARBA" id="ARBA00022729"/>
    </source>
</evidence>
<proteinExistence type="predicted"/>
<evidence type="ECO:0000259" key="3">
    <source>
        <dbReference type="Pfam" id="PF01551"/>
    </source>
</evidence>
<reference evidence="4 5" key="1">
    <citation type="submission" date="2019-02" db="EMBL/GenBank/DDBJ databases">
        <title>Genomic Encyclopedia of Type Strains, Phase IV (KMG-IV): sequencing the most valuable type-strain genomes for metagenomic binning, comparative biology and taxonomic classification.</title>
        <authorList>
            <person name="Goeker M."/>
        </authorList>
    </citation>
    <scope>NUCLEOTIDE SEQUENCE [LARGE SCALE GENOMIC DNA]</scope>
    <source>
        <strain evidence="4 5">DSM 29486</strain>
    </source>
</reference>
<feature type="domain" description="M23ase beta-sheet core" evidence="3">
    <location>
        <begin position="165"/>
        <end position="259"/>
    </location>
</feature>
<protein>
    <submittedName>
        <fullName evidence="4">Peptidase M23-like protein</fullName>
    </submittedName>
</protein>
<evidence type="ECO:0000313" key="4">
    <source>
        <dbReference type="EMBL" id="RZT00660.1"/>
    </source>
</evidence>
<dbReference type="AlphaFoldDB" id="A0A4V2F7Q7"/>
<sequence>MNNSKLKKFLQDKGGLVLLLAMLLLATAVTVAVLMNRGSEGEGEDQYLDLDNPTQEVVIHESTQESQVAEGTAAEAGGQPNGNQVGESAFVDNTGGQVADGGTDPAETGDAQSVAAGVDDALQAALNFNSAAKLSWPAEGELVMDFNMEHTVYYPTLDQYKVCPAIMIQSEPGTQIKSAANGQVVKVSSNEELGNFVEMDLGGGYHAVYGQLKDIAVTEGTYVPAGTVFATLNDPTKYYVVEGPNLYFQLTLNGQPVDPVDYLE</sequence>
<accession>A0A4V2F7Q7</accession>
<gene>
    <name evidence="4" type="ORF">EV209_1984</name>
</gene>